<sequence>MLVPTIGIGFILTTALAAAAPLSTVTLDCEYLILSFLRVNSSQLTDGTFTGLTNTSTGIVYFRGVRFADPPIGNLRWRTPVSPPSTHLGHVNASQFGPACIPTSASNAVPGSTSEDCLFGNVFIPIATKPTSKLPVLVYFHGGGFEAGSAVSAPPDNLIQGAAKPLIFVTFQYRLGQFGFLGGNEVAKDGLLNAGLWDQRAALEWVQRYISAFGGDPQQVTIWGQSAGAGSTMYHLIAEGGQDRHLFHRAMGDSSPFLFMPSSTDVFLQDLFVQFAGLAGCGGATDTMSCLRAASTQSLAVGGSSTLANLTSALFPFGPIMDGKFISVRPVEAFKSGKFLKVPVFFGSNTNEGSHWSAELHNPAANTSEPNATEDTVFNFLSGQWPGLTRATFNTATGPNFYPQTSFANFSLQGQQMYGEMRFICSGLMITGALHDAGIASFGYHWDNPILGSDHASELQMFYNIGEVFDPLDQTLAAEMRAYWTSFATDGVPSAAGAPTWTTAGTNGTPRMLLHPGQVGMEAVTSELTDRCAFWHSQEVIQELDT</sequence>
<dbReference type="InterPro" id="IPR050309">
    <property type="entry name" value="Type-B_Carboxylest/Lipase"/>
</dbReference>
<evidence type="ECO:0000256" key="2">
    <source>
        <dbReference type="ARBA" id="ARBA00010515"/>
    </source>
</evidence>
<dbReference type="InterPro" id="IPR002018">
    <property type="entry name" value="CarbesteraseB"/>
</dbReference>
<dbReference type="Pfam" id="PF00135">
    <property type="entry name" value="COesterase"/>
    <property type="match status" value="1"/>
</dbReference>
<dbReference type="InterPro" id="IPR019826">
    <property type="entry name" value="Carboxylesterase_B_AS"/>
</dbReference>
<dbReference type="OrthoDB" id="408631at2759"/>
<gene>
    <name evidence="6" type="ORF">MVEN_00657000</name>
</gene>
<dbReference type="InterPro" id="IPR002168">
    <property type="entry name" value="Lipase_GDXG_HIS_AS"/>
</dbReference>
<proteinExistence type="inferred from homology"/>
<dbReference type="Proteomes" id="UP000620124">
    <property type="component" value="Unassembled WGS sequence"/>
</dbReference>
<evidence type="ECO:0000313" key="7">
    <source>
        <dbReference type="Proteomes" id="UP000620124"/>
    </source>
</evidence>
<dbReference type="InterPro" id="IPR029058">
    <property type="entry name" value="AB_hydrolase_fold"/>
</dbReference>
<dbReference type="PROSITE" id="PS00122">
    <property type="entry name" value="CARBOXYLESTERASE_B_1"/>
    <property type="match status" value="1"/>
</dbReference>
<comment type="caution">
    <text evidence="6">The sequence shown here is derived from an EMBL/GenBank/DDBJ whole genome shotgun (WGS) entry which is preliminary data.</text>
</comment>
<reference evidence="6" key="1">
    <citation type="submission" date="2020-05" db="EMBL/GenBank/DDBJ databases">
        <title>Mycena genomes resolve the evolution of fungal bioluminescence.</title>
        <authorList>
            <person name="Tsai I.J."/>
        </authorList>
    </citation>
    <scope>NUCLEOTIDE SEQUENCE</scope>
    <source>
        <strain evidence="6">CCC161011</strain>
    </source>
</reference>
<dbReference type="AlphaFoldDB" id="A0A8H6YQK9"/>
<feature type="chain" id="PRO_5034300313" description="Carboxylic ester hydrolase" evidence="4">
    <location>
        <begin position="20"/>
        <end position="546"/>
    </location>
</feature>
<evidence type="ECO:0000259" key="5">
    <source>
        <dbReference type="Pfam" id="PF00135"/>
    </source>
</evidence>
<name>A0A8H6YQK9_9AGAR</name>
<comment type="similarity">
    <text evidence="2">Belongs to the 'GDXG' lipolytic enzyme family.</text>
</comment>
<keyword evidence="7" id="KW-1185">Reference proteome</keyword>
<organism evidence="6 7">
    <name type="scientific">Mycena venus</name>
    <dbReference type="NCBI Taxonomy" id="2733690"/>
    <lineage>
        <taxon>Eukaryota</taxon>
        <taxon>Fungi</taxon>
        <taxon>Dikarya</taxon>
        <taxon>Basidiomycota</taxon>
        <taxon>Agaricomycotina</taxon>
        <taxon>Agaricomycetes</taxon>
        <taxon>Agaricomycetidae</taxon>
        <taxon>Agaricales</taxon>
        <taxon>Marasmiineae</taxon>
        <taxon>Mycenaceae</taxon>
        <taxon>Mycena</taxon>
    </lineage>
</organism>
<dbReference type="PANTHER" id="PTHR11559">
    <property type="entry name" value="CARBOXYLESTERASE"/>
    <property type="match status" value="1"/>
</dbReference>
<dbReference type="Gene3D" id="3.40.50.1820">
    <property type="entry name" value="alpha/beta hydrolase"/>
    <property type="match status" value="1"/>
</dbReference>
<keyword evidence="3 4" id="KW-0378">Hydrolase</keyword>
<keyword evidence="4" id="KW-0732">Signal</keyword>
<evidence type="ECO:0000313" key="6">
    <source>
        <dbReference type="EMBL" id="KAF7363052.1"/>
    </source>
</evidence>
<evidence type="ECO:0000256" key="4">
    <source>
        <dbReference type="RuleBase" id="RU361235"/>
    </source>
</evidence>
<feature type="domain" description="Carboxylesterase type B" evidence="5">
    <location>
        <begin position="46"/>
        <end position="535"/>
    </location>
</feature>
<feature type="signal peptide" evidence="4">
    <location>
        <begin position="1"/>
        <end position="19"/>
    </location>
</feature>
<dbReference type="PROSITE" id="PS01173">
    <property type="entry name" value="LIPASE_GDXG_HIS"/>
    <property type="match status" value="1"/>
</dbReference>
<protein>
    <recommendedName>
        <fullName evidence="4">Carboxylic ester hydrolase</fullName>
        <ecNumber evidence="4">3.1.1.-</ecNumber>
    </recommendedName>
</protein>
<dbReference type="SUPFAM" id="SSF53474">
    <property type="entry name" value="alpha/beta-Hydrolases"/>
    <property type="match status" value="1"/>
</dbReference>
<dbReference type="EMBL" id="JACAZI010000004">
    <property type="protein sequence ID" value="KAF7363052.1"/>
    <property type="molecule type" value="Genomic_DNA"/>
</dbReference>
<dbReference type="GO" id="GO:0016787">
    <property type="term" value="F:hydrolase activity"/>
    <property type="evidence" value="ECO:0007669"/>
    <property type="project" value="UniProtKB-KW"/>
</dbReference>
<evidence type="ECO:0000256" key="1">
    <source>
        <dbReference type="ARBA" id="ARBA00005964"/>
    </source>
</evidence>
<comment type="similarity">
    <text evidence="1 4">Belongs to the type-B carboxylesterase/lipase family.</text>
</comment>
<dbReference type="EC" id="3.1.1.-" evidence="4"/>
<evidence type="ECO:0000256" key="3">
    <source>
        <dbReference type="ARBA" id="ARBA00022801"/>
    </source>
</evidence>
<accession>A0A8H6YQK9</accession>